<name>A0AAU0N3V8_9GAMM</name>
<dbReference type="Proteomes" id="UP001302477">
    <property type="component" value="Chromosome"/>
</dbReference>
<dbReference type="RefSeq" id="WP_318955617.1">
    <property type="nucleotide sequence ID" value="NZ_CP137555.1"/>
</dbReference>
<feature type="transmembrane region" description="Helical" evidence="6">
    <location>
        <begin position="41"/>
        <end position="65"/>
    </location>
</feature>
<feature type="transmembrane region" description="Helical" evidence="6">
    <location>
        <begin position="6"/>
        <end position="29"/>
    </location>
</feature>
<evidence type="ECO:0000256" key="2">
    <source>
        <dbReference type="ARBA" id="ARBA00022475"/>
    </source>
</evidence>
<keyword evidence="8" id="KW-1185">Reference proteome</keyword>
<evidence type="ECO:0000313" key="7">
    <source>
        <dbReference type="EMBL" id="WOX07187.1"/>
    </source>
</evidence>
<evidence type="ECO:0000313" key="8">
    <source>
        <dbReference type="Proteomes" id="UP001302477"/>
    </source>
</evidence>
<evidence type="ECO:0000256" key="3">
    <source>
        <dbReference type="ARBA" id="ARBA00022692"/>
    </source>
</evidence>
<accession>A0AAU0N3V8</accession>
<protein>
    <submittedName>
        <fullName evidence="7">LysE family translocator</fullName>
    </submittedName>
</protein>
<evidence type="ECO:0000256" key="1">
    <source>
        <dbReference type="ARBA" id="ARBA00004651"/>
    </source>
</evidence>
<sequence length="205" mass="21630">MTLLSALALLGTMIILAAIPGPGVFTVIARSVSGGVLHGTATSIGILFGDYVFIGLCLSGLAYVADLMGSAFVVIKYLGAAYLIWLGINLVRARTRFSEIETTANHSLHSSLSLGLLTTLSNPKAILFYLSFFPAFLPVNAIDAADVLTIYAIATLSVGGVMLIYTWATVRARRYLQSGSANRSFNMVGGSVLVCAGLWMALRSS</sequence>
<keyword evidence="2" id="KW-1003">Cell membrane</keyword>
<dbReference type="EMBL" id="CP137555">
    <property type="protein sequence ID" value="WOX07187.1"/>
    <property type="molecule type" value="Genomic_DNA"/>
</dbReference>
<feature type="transmembrane region" description="Helical" evidence="6">
    <location>
        <begin position="184"/>
        <end position="202"/>
    </location>
</feature>
<keyword evidence="5 6" id="KW-0472">Membrane</keyword>
<dbReference type="PIRSF" id="PIRSF006324">
    <property type="entry name" value="LeuE"/>
    <property type="match status" value="1"/>
</dbReference>
<dbReference type="KEGG" id="mpaf:R5R33_08640"/>
<dbReference type="PANTHER" id="PTHR30086">
    <property type="entry name" value="ARGININE EXPORTER PROTEIN ARGO"/>
    <property type="match status" value="1"/>
</dbReference>
<evidence type="ECO:0000256" key="4">
    <source>
        <dbReference type="ARBA" id="ARBA00022989"/>
    </source>
</evidence>
<dbReference type="InterPro" id="IPR001123">
    <property type="entry name" value="LeuE-type"/>
</dbReference>
<dbReference type="GO" id="GO:0015171">
    <property type="term" value="F:amino acid transmembrane transporter activity"/>
    <property type="evidence" value="ECO:0007669"/>
    <property type="project" value="TreeGrafter"/>
</dbReference>
<reference evidence="7 8" key="1">
    <citation type="submission" date="2023-10" db="EMBL/GenBank/DDBJ databases">
        <title>Description of Microbulbifer bruguierae sp. nov., isolated from the sediments of mangrove plant Bruguiera sexangula and comparative genomic analyses of the genus Microbulbifer.</title>
        <authorList>
            <person name="Long M."/>
        </authorList>
    </citation>
    <scope>NUCLEOTIDE SEQUENCE [LARGE SCALE GENOMIC DNA]</scope>
    <source>
        <strain evidence="7 8">SPO729</strain>
    </source>
</reference>
<dbReference type="Pfam" id="PF01810">
    <property type="entry name" value="LysE"/>
    <property type="match status" value="1"/>
</dbReference>
<keyword evidence="4 6" id="KW-1133">Transmembrane helix</keyword>
<comment type="subcellular location">
    <subcellularLocation>
        <location evidence="1">Cell membrane</location>
        <topology evidence="1">Multi-pass membrane protein</topology>
    </subcellularLocation>
</comment>
<evidence type="ECO:0000256" key="5">
    <source>
        <dbReference type="ARBA" id="ARBA00023136"/>
    </source>
</evidence>
<proteinExistence type="predicted"/>
<organism evidence="7 8">
    <name type="scientific">Microbulbifer pacificus</name>
    <dbReference type="NCBI Taxonomy" id="407164"/>
    <lineage>
        <taxon>Bacteria</taxon>
        <taxon>Pseudomonadati</taxon>
        <taxon>Pseudomonadota</taxon>
        <taxon>Gammaproteobacteria</taxon>
        <taxon>Cellvibrionales</taxon>
        <taxon>Microbulbiferaceae</taxon>
        <taxon>Microbulbifer</taxon>
    </lineage>
</organism>
<keyword evidence="3 6" id="KW-0812">Transmembrane</keyword>
<dbReference type="AlphaFoldDB" id="A0AAU0N3V8"/>
<evidence type="ECO:0000256" key="6">
    <source>
        <dbReference type="SAM" id="Phobius"/>
    </source>
</evidence>
<gene>
    <name evidence="7" type="ORF">R5R33_08640</name>
</gene>
<dbReference type="PANTHER" id="PTHR30086:SF20">
    <property type="entry name" value="ARGININE EXPORTER PROTEIN ARGO-RELATED"/>
    <property type="match status" value="1"/>
</dbReference>
<feature type="transmembrane region" description="Helical" evidence="6">
    <location>
        <begin position="112"/>
        <end position="136"/>
    </location>
</feature>
<feature type="transmembrane region" description="Helical" evidence="6">
    <location>
        <begin position="71"/>
        <end position="91"/>
    </location>
</feature>
<dbReference type="GO" id="GO:0005886">
    <property type="term" value="C:plasma membrane"/>
    <property type="evidence" value="ECO:0007669"/>
    <property type="project" value="UniProtKB-SubCell"/>
</dbReference>
<feature type="transmembrane region" description="Helical" evidence="6">
    <location>
        <begin position="148"/>
        <end position="172"/>
    </location>
</feature>